<organism evidence="1 2">
    <name type="scientific">Streptomyces camponoticapitis</name>
    <dbReference type="NCBI Taxonomy" id="1616125"/>
    <lineage>
        <taxon>Bacteria</taxon>
        <taxon>Bacillati</taxon>
        <taxon>Actinomycetota</taxon>
        <taxon>Actinomycetes</taxon>
        <taxon>Kitasatosporales</taxon>
        <taxon>Streptomycetaceae</taxon>
        <taxon>Streptomyces</taxon>
    </lineage>
</organism>
<name>A0ABQ2ERF5_9ACTN</name>
<dbReference type="EMBL" id="BMMV01000023">
    <property type="protein sequence ID" value="GGK18620.1"/>
    <property type="molecule type" value="Genomic_DNA"/>
</dbReference>
<dbReference type="Proteomes" id="UP000660265">
    <property type="component" value="Unassembled WGS sequence"/>
</dbReference>
<keyword evidence="2" id="KW-1185">Reference proteome</keyword>
<protein>
    <submittedName>
        <fullName evidence="1">Uncharacterized protein</fullName>
    </submittedName>
</protein>
<evidence type="ECO:0000313" key="2">
    <source>
        <dbReference type="Proteomes" id="UP000660265"/>
    </source>
</evidence>
<sequence>MTPTDHGVRKSWDRIDAWFKDRLHRTPVRAAAEQGRLRAIEADLGAALPTEVRDWWTLDRVSAFYGAVPVGPRDVGTRSAAVGVR</sequence>
<proteinExistence type="predicted"/>
<comment type="caution">
    <text evidence="1">The sequence shown here is derived from an EMBL/GenBank/DDBJ whole genome shotgun (WGS) entry which is preliminary data.</text>
</comment>
<gene>
    <name evidence="1" type="ORF">GCM10011583_58080</name>
</gene>
<reference evidence="2" key="1">
    <citation type="journal article" date="2019" name="Int. J. Syst. Evol. Microbiol.">
        <title>The Global Catalogue of Microorganisms (GCM) 10K type strain sequencing project: providing services to taxonomists for standard genome sequencing and annotation.</title>
        <authorList>
            <consortium name="The Broad Institute Genomics Platform"/>
            <consortium name="The Broad Institute Genome Sequencing Center for Infectious Disease"/>
            <person name="Wu L."/>
            <person name="Ma J."/>
        </authorList>
    </citation>
    <scope>NUCLEOTIDE SEQUENCE [LARGE SCALE GENOMIC DNA]</scope>
    <source>
        <strain evidence="2">CGMCC 4.7275</strain>
    </source>
</reference>
<accession>A0ABQ2ERF5</accession>
<evidence type="ECO:0000313" key="1">
    <source>
        <dbReference type="EMBL" id="GGK18620.1"/>
    </source>
</evidence>